<keyword evidence="7" id="KW-0594">Phospholipid biosynthesis</keyword>
<keyword evidence="5" id="KW-0808">Transferase</keyword>
<evidence type="ECO:0000313" key="12">
    <source>
        <dbReference type="EMBL" id="CAB4969600.1"/>
    </source>
</evidence>
<dbReference type="PANTHER" id="PTHR30100:SF1">
    <property type="entry name" value="PHOSPHATE ACYLTRANSFERASE"/>
    <property type="match status" value="1"/>
</dbReference>
<evidence type="ECO:0000256" key="2">
    <source>
        <dbReference type="ARBA" id="ARBA00004496"/>
    </source>
</evidence>
<dbReference type="GO" id="GO:0043811">
    <property type="term" value="F:phosphate:acyl-[acyl carrier protein] acyltransferase activity"/>
    <property type="evidence" value="ECO:0007669"/>
    <property type="project" value="UniProtKB-EC"/>
</dbReference>
<keyword evidence="4" id="KW-0444">Lipid biosynthesis</keyword>
<keyword evidence="3" id="KW-0963">Cytoplasm</keyword>
<comment type="subunit">
    <text evidence="10">Homodimer. Probably interacts with PlsY.</text>
</comment>
<dbReference type="InterPro" id="IPR003664">
    <property type="entry name" value="FA_synthesis"/>
</dbReference>
<sequence length="324" mass="33742">MGGDHAPTEIVAGALLAVKELDANVLLVGRDDVVEPLLPSGNLPTGVEFFAAKEEIEMGEDPIAAVRNKKDSSIVQAMNAVKDGRASAVVSAGNTGAVTTAAVLRLGRFKGVPSPAIAVPIPVAGSHSQILVDAGAVLDPAPERLVQYALMACEYVRARWGVDKPRVGLLSVGSEKGKGDELRRNTYPLLEKALPSFVGNVEGSDFMKSDRVDVIITDGFTGNIALKSLEGALRSLAKMVFSVIDINEETRAAGEVLLPHFLQAASLYDPDVTGGALLLGIKGVTVISHGSSSARAIVSSIAVAAECAQRNVVDHMQEAVTDAS</sequence>
<dbReference type="GO" id="GO:0008654">
    <property type="term" value="P:phospholipid biosynthetic process"/>
    <property type="evidence" value="ECO:0007669"/>
    <property type="project" value="UniProtKB-KW"/>
</dbReference>
<accession>A0A6J7FYP0</accession>
<evidence type="ECO:0000256" key="8">
    <source>
        <dbReference type="ARBA" id="ARBA00023264"/>
    </source>
</evidence>
<evidence type="ECO:0000256" key="6">
    <source>
        <dbReference type="ARBA" id="ARBA00023098"/>
    </source>
</evidence>
<protein>
    <recommendedName>
        <fullName evidence="9">phosphate acyltransferase</fullName>
        <ecNumber evidence="9">2.3.1.274</ecNumber>
    </recommendedName>
</protein>
<dbReference type="Pfam" id="PF02504">
    <property type="entry name" value="FA_synthesis"/>
    <property type="match status" value="1"/>
</dbReference>
<evidence type="ECO:0000256" key="9">
    <source>
        <dbReference type="ARBA" id="ARBA00024069"/>
    </source>
</evidence>
<evidence type="ECO:0000256" key="1">
    <source>
        <dbReference type="ARBA" id="ARBA00001232"/>
    </source>
</evidence>
<name>A0A6J7FYP0_9ZZZZ</name>
<dbReference type="EMBL" id="CAFBOF010000003">
    <property type="protein sequence ID" value="CAB4969600.1"/>
    <property type="molecule type" value="Genomic_DNA"/>
</dbReference>
<dbReference type="EC" id="2.3.1.274" evidence="9"/>
<dbReference type="InterPro" id="IPR012281">
    <property type="entry name" value="Phospholipid_synth_PlsX-like"/>
</dbReference>
<dbReference type="GO" id="GO:0005737">
    <property type="term" value="C:cytoplasm"/>
    <property type="evidence" value="ECO:0007669"/>
    <property type="project" value="UniProtKB-SubCell"/>
</dbReference>
<evidence type="ECO:0000256" key="10">
    <source>
        <dbReference type="ARBA" id="ARBA00046608"/>
    </source>
</evidence>
<reference evidence="11" key="1">
    <citation type="submission" date="2020-05" db="EMBL/GenBank/DDBJ databases">
        <authorList>
            <person name="Chiriac C."/>
            <person name="Salcher M."/>
            <person name="Ghai R."/>
            <person name="Kavagutti S V."/>
        </authorList>
    </citation>
    <scope>NUCLEOTIDE SEQUENCE</scope>
</reference>
<dbReference type="PANTHER" id="PTHR30100">
    <property type="entry name" value="FATTY ACID/PHOSPHOLIPID SYNTHESIS PROTEIN PLSX"/>
    <property type="match status" value="1"/>
</dbReference>
<dbReference type="Gene3D" id="3.40.718.10">
    <property type="entry name" value="Isopropylmalate Dehydrogenase"/>
    <property type="match status" value="1"/>
</dbReference>
<dbReference type="EMBL" id="CAFBMM010000013">
    <property type="protein sequence ID" value="CAB4900747.1"/>
    <property type="molecule type" value="Genomic_DNA"/>
</dbReference>
<dbReference type="NCBIfam" id="TIGR00182">
    <property type="entry name" value="plsX"/>
    <property type="match status" value="1"/>
</dbReference>
<gene>
    <name evidence="11" type="ORF">UFOPK3605_00467</name>
    <name evidence="12" type="ORF">UFOPK3897_00288</name>
</gene>
<proteinExistence type="inferred from homology"/>
<dbReference type="HAMAP" id="MF_00019">
    <property type="entry name" value="PlsX"/>
    <property type="match status" value="1"/>
</dbReference>
<keyword evidence="8" id="KW-1208">Phospholipid metabolism</keyword>
<dbReference type="SUPFAM" id="SSF53659">
    <property type="entry name" value="Isocitrate/Isopropylmalate dehydrogenase-like"/>
    <property type="match status" value="1"/>
</dbReference>
<evidence type="ECO:0000256" key="3">
    <source>
        <dbReference type="ARBA" id="ARBA00022490"/>
    </source>
</evidence>
<evidence type="ECO:0000256" key="5">
    <source>
        <dbReference type="ARBA" id="ARBA00022679"/>
    </source>
</evidence>
<comment type="catalytic activity">
    <reaction evidence="1">
        <text>a fatty acyl-[ACP] + phosphate = an acyl phosphate + holo-[ACP]</text>
        <dbReference type="Rhea" id="RHEA:42292"/>
        <dbReference type="Rhea" id="RHEA-COMP:9685"/>
        <dbReference type="Rhea" id="RHEA-COMP:14125"/>
        <dbReference type="ChEBI" id="CHEBI:43474"/>
        <dbReference type="ChEBI" id="CHEBI:59918"/>
        <dbReference type="ChEBI" id="CHEBI:64479"/>
        <dbReference type="ChEBI" id="CHEBI:138651"/>
        <dbReference type="EC" id="2.3.1.274"/>
    </reaction>
</comment>
<evidence type="ECO:0000256" key="4">
    <source>
        <dbReference type="ARBA" id="ARBA00022516"/>
    </source>
</evidence>
<evidence type="ECO:0000256" key="7">
    <source>
        <dbReference type="ARBA" id="ARBA00023209"/>
    </source>
</evidence>
<dbReference type="PIRSF" id="PIRSF002465">
    <property type="entry name" value="Phsphlp_syn_PlsX"/>
    <property type="match status" value="1"/>
</dbReference>
<evidence type="ECO:0000313" key="11">
    <source>
        <dbReference type="EMBL" id="CAB4900747.1"/>
    </source>
</evidence>
<dbReference type="AlphaFoldDB" id="A0A6J7FYP0"/>
<keyword evidence="6" id="KW-0443">Lipid metabolism</keyword>
<dbReference type="GO" id="GO:0006633">
    <property type="term" value="P:fatty acid biosynthetic process"/>
    <property type="evidence" value="ECO:0007669"/>
    <property type="project" value="InterPro"/>
</dbReference>
<comment type="subcellular location">
    <subcellularLocation>
        <location evidence="2">Cytoplasm</location>
    </subcellularLocation>
</comment>
<organism evidence="11">
    <name type="scientific">freshwater metagenome</name>
    <dbReference type="NCBI Taxonomy" id="449393"/>
    <lineage>
        <taxon>unclassified sequences</taxon>
        <taxon>metagenomes</taxon>
        <taxon>ecological metagenomes</taxon>
    </lineage>
</organism>